<proteinExistence type="predicted"/>
<feature type="transmembrane region" description="Helical" evidence="6">
    <location>
        <begin position="186"/>
        <end position="207"/>
    </location>
</feature>
<dbReference type="InterPro" id="IPR052770">
    <property type="entry name" value="Cobalt_transport_CbiQ"/>
</dbReference>
<keyword evidence="3 6" id="KW-0812">Transmembrane</keyword>
<keyword evidence="4 6" id="KW-1133">Transmembrane helix</keyword>
<keyword evidence="8" id="KW-1185">Reference proteome</keyword>
<dbReference type="CDD" id="cd16914">
    <property type="entry name" value="EcfT"/>
    <property type="match status" value="1"/>
</dbReference>
<gene>
    <name evidence="7" type="ORF">FM121_09120</name>
</gene>
<protein>
    <submittedName>
        <fullName evidence="7">Transmembrane component CbiQ of energizing module of cobalt ECF transporter</fullName>
    </submittedName>
</protein>
<keyword evidence="5 6" id="KW-0472">Membrane</keyword>
<name>A0A1X6WPP7_9ENTE</name>
<dbReference type="Pfam" id="PF02361">
    <property type="entry name" value="CbiQ"/>
    <property type="match status" value="1"/>
</dbReference>
<sequence length="226" mass="26191">MLLIDKIAYESRLKSVSPILKTIGYLFLLVYMFASSPVFQGIGIIVLGAITIYTSRISVVRYIKWLLVPLPFLLISFITIILTISTSQSELIFSTHLFGRYIGTTSSSLLMGYQLFFRSLGCLVCTYFYAMSVPFNQILYVLNRCHLPSYLIEITMLMYRFIFILIDEMLLIHQSQSMRFGYQTIRTSYHSLGLLLRVLFIQSMARYNKMMIALEMKFFNGDFPLN</sequence>
<dbReference type="NCBIfam" id="TIGR02454">
    <property type="entry name" value="ECF_T_CbiQ"/>
    <property type="match status" value="1"/>
</dbReference>
<accession>A0A1X6WPP7</accession>
<evidence type="ECO:0000256" key="2">
    <source>
        <dbReference type="ARBA" id="ARBA00022475"/>
    </source>
</evidence>
<keyword evidence="2" id="KW-1003">Cell membrane</keyword>
<dbReference type="Proteomes" id="UP000195918">
    <property type="component" value="Unassembled WGS sequence"/>
</dbReference>
<evidence type="ECO:0000256" key="4">
    <source>
        <dbReference type="ARBA" id="ARBA00022989"/>
    </source>
</evidence>
<evidence type="ECO:0000256" key="5">
    <source>
        <dbReference type="ARBA" id="ARBA00023136"/>
    </source>
</evidence>
<feature type="transmembrane region" description="Helical" evidence="6">
    <location>
        <begin position="23"/>
        <end position="53"/>
    </location>
</feature>
<evidence type="ECO:0000256" key="1">
    <source>
        <dbReference type="ARBA" id="ARBA00004651"/>
    </source>
</evidence>
<dbReference type="OrthoDB" id="9815246at2"/>
<dbReference type="EMBL" id="FWFD01000013">
    <property type="protein sequence ID" value="SLM86238.1"/>
    <property type="molecule type" value="Genomic_DNA"/>
</dbReference>
<evidence type="ECO:0000256" key="3">
    <source>
        <dbReference type="ARBA" id="ARBA00022692"/>
    </source>
</evidence>
<feature type="transmembrane region" description="Helical" evidence="6">
    <location>
        <begin position="65"/>
        <end position="84"/>
    </location>
</feature>
<reference evidence="8" key="1">
    <citation type="submission" date="2017-02" db="EMBL/GenBank/DDBJ databases">
        <authorList>
            <person name="Dridi B."/>
        </authorList>
    </citation>
    <scope>NUCLEOTIDE SEQUENCE [LARGE SCALE GENOMIC DNA]</scope>
    <source>
        <strain evidence="8">bH819</strain>
    </source>
</reference>
<dbReference type="InterPro" id="IPR012809">
    <property type="entry name" value="ECF_CbiQ"/>
</dbReference>
<dbReference type="AlphaFoldDB" id="A0A1X6WPP7"/>
<dbReference type="PANTHER" id="PTHR43723">
    <property type="entry name" value="COBALT TRANSPORT PROTEIN CBIQ"/>
    <property type="match status" value="1"/>
</dbReference>
<dbReference type="InterPro" id="IPR003339">
    <property type="entry name" value="ABC/ECF_trnsptr_transmembrane"/>
</dbReference>
<dbReference type="PANTHER" id="PTHR43723:SF1">
    <property type="entry name" value="COBALT TRANSPORT PROTEIN CBIQ"/>
    <property type="match status" value="1"/>
</dbReference>
<feature type="transmembrane region" description="Helical" evidence="6">
    <location>
        <begin position="115"/>
        <end position="135"/>
    </location>
</feature>
<dbReference type="GO" id="GO:0043190">
    <property type="term" value="C:ATP-binding cassette (ABC) transporter complex"/>
    <property type="evidence" value="ECO:0007669"/>
    <property type="project" value="InterPro"/>
</dbReference>
<evidence type="ECO:0000313" key="7">
    <source>
        <dbReference type="EMBL" id="SLM86238.1"/>
    </source>
</evidence>
<comment type="subcellular location">
    <subcellularLocation>
        <location evidence="1">Cell membrane</location>
        <topology evidence="1">Multi-pass membrane protein</topology>
    </subcellularLocation>
</comment>
<dbReference type="GO" id="GO:0006824">
    <property type="term" value="P:cobalt ion transport"/>
    <property type="evidence" value="ECO:0007669"/>
    <property type="project" value="InterPro"/>
</dbReference>
<evidence type="ECO:0000313" key="8">
    <source>
        <dbReference type="Proteomes" id="UP000195918"/>
    </source>
</evidence>
<evidence type="ECO:0000256" key="6">
    <source>
        <dbReference type="SAM" id="Phobius"/>
    </source>
</evidence>
<dbReference type="RefSeq" id="WP_086951860.1">
    <property type="nucleotide sequence ID" value="NZ_FWFD01000013.1"/>
</dbReference>
<organism evidence="7 8">
    <name type="scientific">Vagococcus fluvialis bH819</name>
    <dbReference type="NCBI Taxonomy" id="1255619"/>
    <lineage>
        <taxon>Bacteria</taxon>
        <taxon>Bacillati</taxon>
        <taxon>Bacillota</taxon>
        <taxon>Bacilli</taxon>
        <taxon>Lactobacillales</taxon>
        <taxon>Enterococcaceae</taxon>
        <taxon>Vagococcus</taxon>
    </lineage>
</organism>
<feature type="transmembrane region" description="Helical" evidence="6">
    <location>
        <begin position="147"/>
        <end position="166"/>
    </location>
</feature>